<evidence type="ECO:0000313" key="3">
    <source>
        <dbReference type="EMBL" id="WED65809.1"/>
    </source>
</evidence>
<dbReference type="PROSITE" id="PS51352">
    <property type="entry name" value="THIOREDOXIN_2"/>
    <property type="match status" value="1"/>
</dbReference>
<reference evidence="3" key="1">
    <citation type="submission" date="2023-03" db="EMBL/GenBank/DDBJ databases">
        <title>Lomoglobus Profundus gen. nov., sp. nov., a novel member of the phylum Verrucomicrobia, isolated from deep-marine sediment of South China Sea.</title>
        <authorList>
            <person name="Ahmad T."/>
            <person name="Ishaq S.E."/>
            <person name="Wang F."/>
        </authorList>
    </citation>
    <scope>NUCLEOTIDE SEQUENCE</scope>
    <source>
        <strain evidence="3">LMO-M01</strain>
    </source>
</reference>
<sequence length="209" mass="22624">MRLFFVCVILLGSVVTLPAASLPVGPENTAPAQPGTMAPAVPVQTPEGTAVDLLALVREQPTVLIVYRGGWCPFCSAHLGEIAELEPALLELGYRVVAISPERPETLKKLLMEAPTDTPHRLLYSDRAMHASMGLGLAYAMPTNLQKRYLEHGIDLAPVPESEGQHWLPVPAAFIFDREGAIAFSYANPDYRTRVDAEDLLAAARAALE</sequence>
<proteinExistence type="predicted"/>
<organism evidence="3 4">
    <name type="scientific">Synoicihabitans lomoniglobus</name>
    <dbReference type="NCBI Taxonomy" id="2909285"/>
    <lineage>
        <taxon>Bacteria</taxon>
        <taxon>Pseudomonadati</taxon>
        <taxon>Verrucomicrobiota</taxon>
        <taxon>Opitutia</taxon>
        <taxon>Opitutales</taxon>
        <taxon>Opitutaceae</taxon>
        <taxon>Synoicihabitans</taxon>
    </lineage>
</organism>
<feature type="signal peptide" evidence="1">
    <location>
        <begin position="1"/>
        <end position="19"/>
    </location>
</feature>
<dbReference type="EMBL" id="CP119075">
    <property type="protein sequence ID" value="WED65809.1"/>
    <property type="molecule type" value="Genomic_DNA"/>
</dbReference>
<dbReference type="InterPro" id="IPR000866">
    <property type="entry name" value="AhpC/TSA"/>
</dbReference>
<dbReference type="RefSeq" id="WP_330932215.1">
    <property type="nucleotide sequence ID" value="NZ_CP119075.1"/>
</dbReference>
<evidence type="ECO:0000256" key="1">
    <source>
        <dbReference type="SAM" id="SignalP"/>
    </source>
</evidence>
<dbReference type="InterPro" id="IPR036249">
    <property type="entry name" value="Thioredoxin-like_sf"/>
</dbReference>
<gene>
    <name evidence="3" type="ORF">PXH66_02975</name>
</gene>
<feature type="chain" id="PRO_5042250070" evidence="1">
    <location>
        <begin position="20"/>
        <end position="209"/>
    </location>
</feature>
<dbReference type="InterPro" id="IPR013766">
    <property type="entry name" value="Thioredoxin_domain"/>
</dbReference>
<feature type="domain" description="Thioredoxin" evidence="2">
    <location>
        <begin position="32"/>
        <end position="209"/>
    </location>
</feature>
<dbReference type="AlphaFoldDB" id="A0AAF0CPT2"/>
<accession>A0AAF0CPT2</accession>
<dbReference type="GO" id="GO:0016209">
    <property type="term" value="F:antioxidant activity"/>
    <property type="evidence" value="ECO:0007669"/>
    <property type="project" value="InterPro"/>
</dbReference>
<keyword evidence="4" id="KW-1185">Reference proteome</keyword>
<dbReference type="KEGG" id="slom:PXH66_02975"/>
<dbReference type="GO" id="GO:0016491">
    <property type="term" value="F:oxidoreductase activity"/>
    <property type="evidence" value="ECO:0007669"/>
    <property type="project" value="InterPro"/>
</dbReference>
<dbReference type="Proteomes" id="UP001218638">
    <property type="component" value="Chromosome"/>
</dbReference>
<dbReference type="CDD" id="cd02970">
    <property type="entry name" value="PRX_like2"/>
    <property type="match status" value="1"/>
</dbReference>
<dbReference type="Gene3D" id="3.40.30.10">
    <property type="entry name" value="Glutaredoxin"/>
    <property type="match status" value="1"/>
</dbReference>
<name>A0AAF0CPT2_9BACT</name>
<evidence type="ECO:0000259" key="2">
    <source>
        <dbReference type="PROSITE" id="PS51352"/>
    </source>
</evidence>
<dbReference type="SUPFAM" id="SSF52833">
    <property type="entry name" value="Thioredoxin-like"/>
    <property type="match status" value="1"/>
</dbReference>
<protein>
    <submittedName>
        <fullName evidence="3">Peroxiredoxin-like family protein</fullName>
    </submittedName>
</protein>
<evidence type="ECO:0000313" key="4">
    <source>
        <dbReference type="Proteomes" id="UP001218638"/>
    </source>
</evidence>
<keyword evidence="1" id="KW-0732">Signal</keyword>
<dbReference type="Pfam" id="PF00578">
    <property type="entry name" value="AhpC-TSA"/>
    <property type="match status" value="1"/>
</dbReference>